<reference evidence="1 2" key="1">
    <citation type="journal article" date="2022" name="Hortic Res">
        <title>A haplotype resolved chromosomal level avocado genome allows analysis of novel avocado genes.</title>
        <authorList>
            <person name="Nath O."/>
            <person name="Fletcher S.J."/>
            <person name="Hayward A."/>
            <person name="Shaw L.M."/>
            <person name="Masouleh A.K."/>
            <person name="Furtado A."/>
            <person name="Henry R.J."/>
            <person name="Mitter N."/>
        </authorList>
    </citation>
    <scope>NUCLEOTIDE SEQUENCE [LARGE SCALE GENOMIC DNA]</scope>
    <source>
        <strain evidence="2">cv. Hass</strain>
    </source>
</reference>
<name>A0ACC2L894_PERAE</name>
<dbReference type="EMBL" id="CM056815">
    <property type="protein sequence ID" value="KAJ8629712.1"/>
    <property type="molecule type" value="Genomic_DNA"/>
</dbReference>
<accession>A0ACC2L894</accession>
<protein>
    <submittedName>
        <fullName evidence="1">Uncharacterized protein</fullName>
    </submittedName>
</protein>
<keyword evidence="2" id="KW-1185">Reference proteome</keyword>
<sequence>MGRKKKNPGKGGKSTTNTPPDDDVSTAEGSHGLSDPSVESFKADCERALTALRRGNHTKALRLMKESSSRHPTSALVHRTTGTIFVGVAALSNDPKVKQRQMKDAVESAKKAVELSPRSLEFAAEADDVEDIRSLRFTVMASLLLIKSNGLDFILFTAS</sequence>
<dbReference type="Proteomes" id="UP001234297">
    <property type="component" value="Chromosome 7"/>
</dbReference>
<evidence type="ECO:0000313" key="1">
    <source>
        <dbReference type="EMBL" id="KAJ8629712.1"/>
    </source>
</evidence>
<gene>
    <name evidence="1" type="ORF">MRB53_023035</name>
</gene>
<comment type="caution">
    <text evidence="1">The sequence shown here is derived from an EMBL/GenBank/DDBJ whole genome shotgun (WGS) entry which is preliminary data.</text>
</comment>
<evidence type="ECO:0000313" key="2">
    <source>
        <dbReference type="Proteomes" id="UP001234297"/>
    </source>
</evidence>
<proteinExistence type="predicted"/>
<organism evidence="1 2">
    <name type="scientific">Persea americana</name>
    <name type="common">Avocado</name>
    <dbReference type="NCBI Taxonomy" id="3435"/>
    <lineage>
        <taxon>Eukaryota</taxon>
        <taxon>Viridiplantae</taxon>
        <taxon>Streptophyta</taxon>
        <taxon>Embryophyta</taxon>
        <taxon>Tracheophyta</taxon>
        <taxon>Spermatophyta</taxon>
        <taxon>Magnoliopsida</taxon>
        <taxon>Magnoliidae</taxon>
        <taxon>Laurales</taxon>
        <taxon>Lauraceae</taxon>
        <taxon>Persea</taxon>
    </lineage>
</organism>